<proteinExistence type="predicted"/>
<dbReference type="InterPro" id="IPR005184">
    <property type="entry name" value="DUF306_Meta_HslJ"/>
</dbReference>
<organism evidence="2 3">
    <name type="scientific">Malaciobacter marinus</name>
    <dbReference type="NCBI Taxonomy" id="505249"/>
    <lineage>
        <taxon>Bacteria</taxon>
        <taxon>Pseudomonadati</taxon>
        <taxon>Campylobacterota</taxon>
        <taxon>Epsilonproteobacteria</taxon>
        <taxon>Campylobacterales</taxon>
        <taxon>Arcobacteraceae</taxon>
        <taxon>Malaciobacter</taxon>
    </lineage>
</organism>
<feature type="domain" description="DUF306" evidence="1">
    <location>
        <begin position="52"/>
        <end position="152"/>
    </location>
</feature>
<dbReference type="InterPro" id="IPR038670">
    <property type="entry name" value="HslJ-like_sf"/>
</dbReference>
<sequence>MIHFQNKLKGVILKNKIVFSLFFIVTVFFTACSNITIQNESIKANVSFTNTYFKALILNDKKVVVFNKEPHIKFQENGKVVGSLGCNNFFGSYKKEKNTISFQAIASTKMMCPNIKTEDAFSKVLQNVKTYEIKGEFMSFFDKNKKEIAKFKAVYF</sequence>
<dbReference type="EMBL" id="NXAO01000020">
    <property type="protein sequence ID" value="PHO15752.1"/>
    <property type="molecule type" value="Genomic_DNA"/>
</dbReference>
<reference evidence="3" key="1">
    <citation type="submission" date="2017-09" db="EMBL/GenBank/DDBJ databases">
        <title>Arcobacter canalis sp. nov., a new species isolated from a water canal contaminated with urban sewage.</title>
        <authorList>
            <person name="Perez-Cataluna A."/>
            <person name="Salas-Masso N."/>
            <person name="Figueras M.J."/>
        </authorList>
    </citation>
    <scope>NUCLEOTIDE SEQUENCE [LARGE SCALE GENOMIC DNA]</scope>
    <source>
        <strain evidence="3">CECT 7727</strain>
    </source>
</reference>
<evidence type="ECO:0000313" key="2">
    <source>
        <dbReference type="EMBL" id="PHO15752.1"/>
    </source>
</evidence>
<accession>A0ABX4M2R8</accession>
<dbReference type="PANTHER" id="PTHR35535:SF1">
    <property type="entry name" value="HEAT SHOCK PROTEIN HSLJ"/>
    <property type="match status" value="1"/>
</dbReference>
<gene>
    <name evidence="2" type="ORF">CPH92_05265</name>
</gene>
<protein>
    <recommendedName>
        <fullName evidence="1">DUF306 domain-containing protein</fullName>
    </recommendedName>
</protein>
<dbReference type="Proteomes" id="UP000224740">
    <property type="component" value="Unassembled WGS sequence"/>
</dbReference>
<dbReference type="PROSITE" id="PS51257">
    <property type="entry name" value="PROKAR_LIPOPROTEIN"/>
    <property type="match status" value="1"/>
</dbReference>
<dbReference type="Gene3D" id="2.40.128.270">
    <property type="match status" value="1"/>
</dbReference>
<keyword evidence="3" id="KW-1185">Reference proteome</keyword>
<comment type="caution">
    <text evidence="2">The sequence shown here is derived from an EMBL/GenBank/DDBJ whole genome shotgun (WGS) entry which is preliminary data.</text>
</comment>
<name>A0ABX4M2R8_9BACT</name>
<evidence type="ECO:0000259" key="1">
    <source>
        <dbReference type="Pfam" id="PF03724"/>
    </source>
</evidence>
<dbReference type="PANTHER" id="PTHR35535">
    <property type="entry name" value="HEAT SHOCK PROTEIN HSLJ"/>
    <property type="match status" value="1"/>
</dbReference>
<dbReference type="Pfam" id="PF03724">
    <property type="entry name" value="META"/>
    <property type="match status" value="1"/>
</dbReference>
<evidence type="ECO:0000313" key="3">
    <source>
        <dbReference type="Proteomes" id="UP000224740"/>
    </source>
</evidence>
<dbReference type="InterPro" id="IPR053147">
    <property type="entry name" value="Hsp_HslJ-like"/>
</dbReference>